<organism evidence="2 3">
    <name type="scientific">Stutzerimonas nitrititolerans</name>
    <dbReference type="NCBI Taxonomy" id="2482751"/>
    <lineage>
        <taxon>Bacteria</taxon>
        <taxon>Pseudomonadati</taxon>
        <taxon>Pseudomonadota</taxon>
        <taxon>Gammaproteobacteria</taxon>
        <taxon>Pseudomonadales</taxon>
        <taxon>Pseudomonadaceae</taxon>
        <taxon>Stutzerimonas</taxon>
    </lineage>
</organism>
<gene>
    <name evidence="2" type="ORF">EA795_19195</name>
</gene>
<evidence type="ECO:0000313" key="3">
    <source>
        <dbReference type="Proteomes" id="UP000269134"/>
    </source>
</evidence>
<reference evidence="2 3" key="1">
    <citation type="submission" date="2018-10" db="EMBL/GenBank/DDBJ databases">
        <title>Pseudomonas sp. GL14 genome.</title>
        <authorList>
            <person name="Peng J."/>
            <person name="Liu Z.-P."/>
        </authorList>
    </citation>
    <scope>NUCLEOTIDE SEQUENCE [LARGE SCALE GENOMIC DNA]</scope>
    <source>
        <strain evidence="2 3">GL14</strain>
    </source>
</reference>
<name>A0ABX9UWB0_9GAMM</name>
<dbReference type="EMBL" id="RFFL01000019">
    <property type="protein sequence ID" value="RMH97306.1"/>
    <property type="molecule type" value="Genomic_DNA"/>
</dbReference>
<proteinExistence type="predicted"/>
<keyword evidence="1" id="KW-0472">Membrane</keyword>
<dbReference type="Proteomes" id="UP000269134">
    <property type="component" value="Unassembled WGS sequence"/>
</dbReference>
<evidence type="ECO:0000313" key="2">
    <source>
        <dbReference type="EMBL" id="RMH97306.1"/>
    </source>
</evidence>
<keyword evidence="1" id="KW-0812">Transmembrane</keyword>
<protein>
    <submittedName>
        <fullName evidence="2">Uncharacterized protein</fullName>
    </submittedName>
</protein>
<keyword evidence="1" id="KW-1133">Transmembrane helix</keyword>
<evidence type="ECO:0000256" key="1">
    <source>
        <dbReference type="SAM" id="Phobius"/>
    </source>
</evidence>
<sequence>MTTRAPDEICPYEQEILKSRWKFFLFAGMATATPALAMAACYFFQAPTSWVSRSGAVMALLAYLSERYAKSMESVLRPSGFVGNYYSDTHAKYFRFIGKCDKTAMCLVVVGALIWGFGDLIPLDS</sequence>
<accession>A0ABX9UWB0</accession>
<comment type="caution">
    <text evidence="2">The sequence shown here is derived from an EMBL/GenBank/DDBJ whole genome shotgun (WGS) entry which is preliminary data.</text>
</comment>
<feature type="transmembrane region" description="Helical" evidence="1">
    <location>
        <begin position="23"/>
        <end position="45"/>
    </location>
</feature>
<keyword evidence="3" id="KW-1185">Reference proteome</keyword>